<dbReference type="GO" id="GO:0015078">
    <property type="term" value="F:proton transmembrane transporter activity"/>
    <property type="evidence" value="ECO:0007669"/>
    <property type="project" value="InterPro"/>
</dbReference>
<evidence type="ECO:0000313" key="2">
    <source>
        <dbReference type="Ensembl" id="ENSPSNP00000023192.1"/>
    </source>
</evidence>
<reference evidence="2" key="3">
    <citation type="submission" date="2025-09" db="UniProtKB">
        <authorList>
            <consortium name="Ensembl"/>
        </authorList>
    </citation>
    <scope>IDENTIFICATION</scope>
</reference>
<organism evidence="2 3">
    <name type="scientific">Phocoena sinus</name>
    <name type="common">Vaquita</name>
    <dbReference type="NCBI Taxonomy" id="42100"/>
    <lineage>
        <taxon>Eukaryota</taxon>
        <taxon>Metazoa</taxon>
        <taxon>Chordata</taxon>
        <taxon>Craniata</taxon>
        <taxon>Vertebrata</taxon>
        <taxon>Euteleostomi</taxon>
        <taxon>Mammalia</taxon>
        <taxon>Eutheria</taxon>
        <taxon>Laurasiatheria</taxon>
        <taxon>Artiodactyla</taxon>
        <taxon>Whippomorpha</taxon>
        <taxon>Cetacea</taxon>
        <taxon>Odontoceti</taxon>
        <taxon>Phocoenidae</taxon>
        <taxon>Phocoena</taxon>
    </lineage>
</organism>
<dbReference type="Pfam" id="PF05873">
    <property type="entry name" value="Mt_ATP-synt_D"/>
    <property type="match status" value="1"/>
</dbReference>
<accession>A0A8C9CN84</accession>
<evidence type="ECO:0000313" key="3">
    <source>
        <dbReference type="Proteomes" id="UP000694554"/>
    </source>
</evidence>
<reference evidence="2" key="2">
    <citation type="submission" date="2025-08" db="UniProtKB">
        <authorList>
            <consortium name="Ensembl"/>
        </authorList>
    </citation>
    <scope>IDENTIFICATION</scope>
</reference>
<feature type="transmembrane region" description="Helical" evidence="1">
    <location>
        <begin position="12"/>
        <end position="33"/>
    </location>
</feature>
<keyword evidence="1" id="KW-1133">Transmembrane helix</keyword>
<dbReference type="Proteomes" id="UP000694554">
    <property type="component" value="Chromosome 13"/>
</dbReference>
<evidence type="ECO:0000256" key="1">
    <source>
        <dbReference type="SAM" id="Phobius"/>
    </source>
</evidence>
<name>A0A8C9CN84_PHOSS</name>
<keyword evidence="1" id="KW-0472">Membrane</keyword>
<reference evidence="2" key="1">
    <citation type="submission" date="2019-08" db="EMBL/GenBank/DDBJ databases">
        <title>Phocoena sinus (Vaquita) genome, mPhoSin1, primary haplotype.</title>
        <authorList>
            <person name="Morin P."/>
            <person name="Mountcastle J."/>
            <person name="Fungtammasan C."/>
            <person name="Rhie A."/>
            <person name="Rojas-Bracho L."/>
            <person name="Smith C.R."/>
            <person name="Taylor B.L."/>
            <person name="Gulland F.M.D."/>
            <person name="Musser W."/>
            <person name="Houck M."/>
            <person name="Haase B."/>
            <person name="Paez S."/>
            <person name="Howe K."/>
            <person name="Torrance J."/>
            <person name="Formenti G."/>
            <person name="Phillippy A."/>
            <person name="Ryder O."/>
            <person name="Jarvis E.D."/>
            <person name="Fedrigo O."/>
        </authorList>
    </citation>
    <scope>NUCLEOTIDE SEQUENCE [LARGE SCALE GENOMIC DNA]</scope>
</reference>
<keyword evidence="1" id="KW-0812">Transmembrane</keyword>
<dbReference type="Ensembl" id="ENSPSNT00000026088.1">
    <property type="protein sequence ID" value="ENSPSNP00000023192.1"/>
    <property type="gene ID" value="ENSPSNG00000016969.1"/>
</dbReference>
<dbReference type="PANTHER" id="PTHR12700">
    <property type="entry name" value="ATP SYNTHASE SUBUNIT D, MITOCHONDRIAL"/>
    <property type="match status" value="1"/>
</dbReference>
<dbReference type="AlphaFoldDB" id="A0A8C9CN84"/>
<dbReference type="InterPro" id="IPR008689">
    <property type="entry name" value="ATP_synth_F0_dsu_mt"/>
</dbReference>
<proteinExistence type="predicted"/>
<protein>
    <submittedName>
        <fullName evidence="2">Uncharacterized protein</fullName>
    </submittedName>
</protein>
<sequence>MWCGPVHLNPQFFPLPSTYSDLLFFFFFFFCGTRASHCRGLSRCGAQAPDAQAQRLWLTGPAAPRHVGSSWTGHELASPAPAGTLSTTALPGKPQTSFSIPYSICFPLDAEEKEVKSCAEFLSLPKTRIEEYEKDMEKMKNIIPFDKMTIEDLNEIFPETKLGKKKYPYQPHKPNENL</sequence>
<dbReference type="GeneTree" id="ENSGT00390000003582"/>
<dbReference type="GO" id="GO:0015986">
    <property type="term" value="P:proton motive force-driven ATP synthesis"/>
    <property type="evidence" value="ECO:0007669"/>
    <property type="project" value="InterPro"/>
</dbReference>
<keyword evidence="3" id="KW-1185">Reference proteome</keyword>